<comment type="caution">
    <text evidence="2">The sequence shown here is derived from an EMBL/GenBank/DDBJ whole genome shotgun (WGS) entry which is preliminary data.</text>
</comment>
<feature type="region of interest" description="Disordered" evidence="1">
    <location>
        <begin position="25"/>
        <end position="98"/>
    </location>
</feature>
<organism evidence="2 3">
    <name type="scientific">Cryptolaemus montrouzieri</name>
    <dbReference type="NCBI Taxonomy" id="559131"/>
    <lineage>
        <taxon>Eukaryota</taxon>
        <taxon>Metazoa</taxon>
        <taxon>Ecdysozoa</taxon>
        <taxon>Arthropoda</taxon>
        <taxon>Hexapoda</taxon>
        <taxon>Insecta</taxon>
        <taxon>Pterygota</taxon>
        <taxon>Neoptera</taxon>
        <taxon>Endopterygota</taxon>
        <taxon>Coleoptera</taxon>
        <taxon>Polyphaga</taxon>
        <taxon>Cucujiformia</taxon>
        <taxon>Coccinelloidea</taxon>
        <taxon>Coccinellidae</taxon>
        <taxon>Scymninae</taxon>
        <taxon>Scymnini</taxon>
        <taxon>Cryptolaemus</taxon>
    </lineage>
</organism>
<reference evidence="2 3" key="1">
    <citation type="journal article" date="2021" name="BMC Biol.">
        <title>Horizontally acquired antibacterial genes associated with adaptive radiation of ladybird beetles.</title>
        <authorList>
            <person name="Li H.S."/>
            <person name="Tang X.F."/>
            <person name="Huang Y.H."/>
            <person name="Xu Z.Y."/>
            <person name="Chen M.L."/>
            <person name="Du X.Y."/>
            <person name="Qiu B.Y."/>
            <person name="Chen P.T."/>
            <person name="Zhang W."/>
            <person name="Slipinski A."/>
            <person name="Escalona H.E."/>
            <person name="Waterhouse R.M."/>
            <person name="Zwick A."/>
            <person name="Pang H."/>
        </authorList>
    </citation>
    <scope>NUCLEOTIDE SEQUENCE [LARGE SCALE GENOMIC DNA]</scope>
    <source>
        <strain evidence="2">SYSU2018</strain>
    </source>
</reference>
<feature type="compositionally biased region" description="Basic and acidic residues" evidence="1">
    <location>
        <begin position="25"/>
        <end position="34"/>
    </location>
</feature>
<dbReference type="AlphaFoldDB" id="A0ABD2P4U1"/>
<accession>A0ABD2P4U1</accession>
<evidence type="ECO:0000256" key="1">
    <source>
        <dbReference type="SAM" id="MobiDB-lite"/>
    </source>
</evidence>
<name>A0ABD2P4U1_9CUCU</name>
<evidence type="ECO:0000313" key="2">
    <source>
        <dbReference type="EMBL" id="KAL3285747.1"/>
    </source>
</evidence>
<keyword evidence="3" id="KW-1185">Reference proteome</keyword>
<proteinExistence type="predicted"/>
<dbReference type="EMBL" id="JABFTP020000185">
    <property type="protein sequence ID" value="KAL3285747.1"/>
    <property type="molecule type" value="Genomic_DNA"/>
</dbReference>
<dbReference type="Proteomes" id="UP001516400">
    <property type="component" value="Unassembled WGS sequence"/>
</dbReference>
<gene>
    <name evidence="2" type="ORF">HHI36_000273</name>
</gene>
<evidence type="ECO:0000313" key="3">
    <source>
        <dbReference type="Proteomes" id="UP001516400"/>
    </source>
</evidence>
<sequence length="134" mass="15719">MVDVMKDHTTESIADQNYTKNVDDTEKMGFEKASEPITPHHISKKNHNVPHNWKELRSLQYKSGNRRNGNHRSGPYLNSTKKQKETIWSRPARNANTKERHILCPEKNGRLPANFRQNASGRVAYRTRYLYRKT</sequence>
<protein>
    <submittedName>
        <fullName evidence="2">Uncharacterized protein</fullName>
    </submittedName>
</protein>